<dbReference type="InterPro" id="IPR000843">
    <property type="entry name" value="HTH_LacI"/>
</dbReference>
<dbReference type="InterPro" id="IPR046335">
    <property type="entry name" value="LacI/GalR-like_sensor"/>
</dbReference>
<dbReference type="InterPro" id="IPR010982">
    <property type="entry name" value="Lambda_DNA-bd_dom_sf"/>
</dbReference>
<dbReference type="PROSITE" id="PS50932">
    <property type="entry name" value="HTH_LACI_2"/>
    <property type="match status" value="1"/>
</dbReference>
<dbReference type="CDD" id="cd06288">
    <property type="entry name" value="PBP1_sucrose_transcription_regulator"/>
    <property type="match status" value="1"/>
</dbReference>
<dbReference type="EMBL" id="JBHDLJ010000002">
    <property type="protein sequence ID" value="MFB0833644.1"/>
    <property type="molecule type" value="Genomic_DNA"/>
</dbReference>
<protein>
    <submittedName>
        <fullName evidence="6">LacI family DNA-binding transcriptional regulator</fullName>
    </submittedName>
</protein>
<feature type="domain" description="HTH lacI-type" evidence="5">
    <location>
        <begin position="10"/>
        <end position="66"/>
    </location>
</feature>
<dbReference type="Proteomes" id="UP001575652">
    <property type="component" value="Unassembled WGS sequence"/>
</dbReference>
<proteinExistence type="predicted"/>
<evidence type="ECO:0000313" key="6">
    <source>
        <dbReference type="EMBL" id="MFB0833644.1"/>
    </source>
</evidence>
<evidence type="ECO:0000313" key="7">
    <source>
        <dbReference type="Proteomes" id="UP001575652"/>
    </source>
</evidence>
<keyword evidence="7" id="KW-1185">Reference proteome</keyword>
<sequence>MTANPRQDKVTMQDVANHVGVSRTTVSFVLNGGTGNGIPQETRARVHQAVTELGYRPNAGARALASQQTKLYGLITEIVTAPYAADIVRGAEEQAAREGKTLLIASTDGSSDTDRQAIETMLEHRVEGLVYATNWHREVRLPAIATEVPTVLVHCFDESARFHSVIPDETQGGYAATARLIEAGHDRIGLINLDPAIPAAIGRRAGYVRALEQAGLVLDERLVINEDGEADQGYRAAVSLLDAAEPPTAIFCATDRMAMGAYDAIKERGLRIGDDVSVVGFDNQEIIANYLRPSLTTVALPFRQMGAAGVALLAQLAANRSMAPLQHIVECPLVERTSVRLPVRAS</sequence>
<gene>
    <name evidence="6" type="ORF">ACETWP_03505</name>
</gene>
<dbReference type="Pfam" id="PF13377">
    <property type="entry name" value="Peripla_BP_3"/>
    <property type="match status" value="1"/>
</dbReference>
<evidence type="ECO:0000256" key="1">
    <source>
        <dbReference type="ARBA" id="ARBA00022491"/>
    </source>
</evidence>
<evidence type="ECO:0000259" key="5">
    <source>
        <dbReference type="PROSITE" id="PS50932"/>
    </source>
</evidence>
<dbReference type="Gene3D" id="1.10.260.40">
    <property type="entry name" value="lambda repressor-like DNA-binding domains"/>
    <property type="match status" value="1"/>
</dbReference>
<dbReference type="Pfam" id="PF00356">
    <property type="entry name" value="LacI"/>
    <property type="match status" value="1"/>
</dbReference>
<keyword evidence="4" id="KW-0804">Transcription</keyword>
<dbReference type="Gene3D" id="3.40.50.2300">
    <property type="match status" value="2"/>
</dbReference>
<reference evidence="6 7" key="1">
    <citation type="submission" date="2024-09" db="EMBL/GenBank/DDBJ databases">
        <authorList>
            <person name="Salinas-Garcia M.A."/>
            <person name="Prieme A."/>
        </authorList>
    </citation>
    <scope>NUCLEOTIDE SEQUENCE [LARGE SCALE GENOMIC DNA]</scope>
    <source>
        <strain evidence="6 7">DSM 21081</strain>
    </source>
</reference>
<dbReference type="PROSITE" id="PS00356">
    <property type="entry name" value="HTH_LACI_1"/>
    <property type="match status" value="1"/>
</dbReference>
<name>A0ABV4UJA6_9MICC</name>
<dbReference type="InterPro" id="IPR028082">
    <property type="entry name" value="Peripla_BP_I"/>
</dbReference>
<organism evidence="6 7">
    <name type="scientific">Arthrobacter halodurans</name>
    <dbReference type="NCBI Taxonomy" id="516699"/>
    <lineage>
        <taxon>Bacteria</taxon>
        <taxon>Bacillati</taxon>
        <taxon>Actinomycetota</taxon>
        <taxon>Actinomycetes</taxon>
        <taxon>Micrococcales</taxon>
        <taxon>Micrococcaceae</taxon>
        <taxon>Arthrobacter</taxon>
    </lineage>
</organism>
<dbReference type="SUPFAM" id="SSF53822">
    <property type="entry name" value="Periplasmic binding protein-like I"/>
    <property type="match status" value="1"/>
</dbReference>
<dbReference type="GO" id="GO:0003677">
    <property type="term" value="F:DNA binding"/>
    <property type="evidence" value="ECO:0007669"/>
    <property type="project" value="UniProtKB-KW"/>
</dbReference>
<dbReference type="SMART" id="SM00354">
    <property type="entry name" value="HTH_LACI"/>
    <property type="match status" value="1"/>
</dbReference>
<dbReference type="CDD" id="cd01392">
    <property type="entry name" value="HTH_LacI"/>
    <property type="match status" value="1"/>
</dbReference>
<dbReference type="SUPFAM" id="SSF47413">
    <property type="entry name" value="lambda repressor-like DNA-binding domains"/>
    <property type="match status" value="1"/>
</dbReference>
<dbReference type="PANTHER" id="PTHR30146">
    <property type="entry name" value="LACI-RELATED TRANSCRIPTIONAL REPRESSOR"/>
    <property type="match status" value="1"/>
</dbReference>
<dbReference type="RefSeq" id="WP_373970810.1">
    <property type="nucleotide sequence ID" value="NZ_JBHDLJ010000002.1"/>
</dbReference>
<accession>A0ABV4UJA6</accession>
<dbReference type="PANTHER" id="PTHR30146:SF148">
    <property type="entry name" value="HTH-TYPE TRANSCRIPTIONAL REPRESSOR PURR-RELATED"/>
    <property type="match status" value="1"/>
</dbReference>
<keyword evidence="2" id="KW-0805">Transcription regulation</keyword>
<evidence type="ECO:0000256" key="2">
    <source>
        <dbReference type="ARBA" id="ARBA00023015"/>
    </source>
</evidence>
<evidence type="ECO:0000256" key="4">
    <source>
        <dbReference type="ARBA" id="ARBA00023163"/>
    </source>
</evidence>
<evidence type="ECO:0000256" key="3">
    <source>
        <dbReference type="ARBA" id="ARBA00023125"/>
    </source>
</evidence>
<keyword evidence="3 6" id="KW-0238">DNA-binding</keyword>
<keyword evidence="1" id="KW-0678">Repressor</keyword>
<comment type="caution">
    <text evidence="6">The sequence shown here is derived from an EMBL/GenBank/DDBJ whole genome shotgun (WGS) entry which is preliminary data.</text>
</comment>